<gene>
    <name evidence="1" type="ORF">ABR189_09250</name>
</gene>
<evidence type="ECO:0000313" key="2">
    <source>
        <dbReference type="Proteomes" id="UP001549749"/>
    </source>
</evidence>
<dbReference type="SUPFAM" id="SSF48576">
    <property type="entry name" value="Terpenoid synthases"/>
    <property type="match status" value="1"/>
</dbReference>
<accession>A0ABV2T3F7</accession>
<evidence type="ECO:0000313" key="1">
    <source>
        <dbReference type="EMBL" id="MET6997553.1"/>
    </source>
</evidence>
<proteinExistence type="predicted"/>
<dbReference type="Proteomes" id="UP001549749">
    <property type="component" value="Unassembled WGS sequence"/>
</dbReference>
<dbReference type="RefSeq" id="WP_354660188.1">
    <property type="nucleotide sequence ID" value="NZ_JBEXAC010000001.1"/>
</dbReference>
<comment type="caution">
    <text evidence="1">The sequence shown here is derived from an EMBL/GenBank/DDBJ whole genome shotgun (WGS) entry which is preliminary data.</text>
</comment>
<keyword evidence="2" id="KW-1185">Reference proteome</keyword>
<dbReference type="EMBL" id="JBEXAC010000001">
    <property type="protein sequence ID" value="MET6997553.1"/>
    <property type="molecule type" value="Genomic_DNA"/>
</dbReference>
<protein>
    <submittedName>
        <fullName evidence="1">Uncharacterized protein</fullName>
    </submittedName>
</protein>
<name>A0ABV2T3F7_9BACT</name>
<sequence>MYFFRFTAGILSKTYHILTSRKQEQKWATHYVKQLEQQLGGQLDDFTFKKVVTSYAIYIPMMCDAFTLLRNRLTNNQEKERMLHYFICSSLFDNFCDRAELTADELYSISFEPEVYQPRTFDEKLFLHSHRLLQAYVKDKTFYSEVTRQLYKAQEDSALQFDKTVSNDVIAQITLDKGGYSVLLCHFYLDEQASPAEKHCWYQIGGIIQLTNDLYDIYKDIQEGSETLPNRMTDAHAFNHYFLGLVQNIKQEIAALPFSSKQKQAFTISMMGICSLGSMALRQLMQLQGTAAILPPFSSLPRKALIIDMEKPANLWYCIKTVYQQAK</sequence>
<dbReference type="CDD" id="cd00385">
    <property type="entry name" value="Isoprenoid_Biosyn_C1"/>
    <property type="match status" value="1"/>
</dbReference>
<reference evidence="1 2" key="1">
    <citation type="submission" date="2024-06" db="EMBL/GenBank/DDBJ databases">
        <title>Chitinophaga defluvii sp. nov., isolated from municipal sewage.</title>
        <authorList>
            <person name="Zhang L."/>
        </authorList>
    </citation>
    <scope>NUCLEOTIDE SEQUENCE [LARGE SCALE GENOMIC DNA]</scope>
    <source>
        <strain evidence="1 2">H8</strain>
    </source>
</reference>
<dbReference type="InterPro" id="IPR008949">
    <property type="entry name" value="Isoprenoid_synthase_dom_sf"/>
</dbReference>
<organism evidence="1 2">
    <name type="scientific">Chitinophaga defluvii</name>
    <dbReference type="NCBI Taxonomy" id="3163343"/>
    <lineage>
        <taxon>Bacteria</taxon>
        <taxon>Pseudomonadati</taxon>
        <taxon>Bacteroidota</taxon>
        <taxon>Chitinophagia</taxon>
        <taxon>Chitinophagales</taxon>
        <taxon>Chitinophagaceae</taxon>
        <taxon>Chitinophaga</taxon>
    </lineage>
</organism>